<dbReference type="EMBL" id="NRJF01000025">
    <property type="protein sequence ID" value="RIY38422.1"/>
    <property type="molecule type" value="Genomic_DNA"/>
</dbReference>
<dbReference type="Proteomes" id="UP000265964">
    <property type="component" value="Unassembled WGS sequence"/>
</dbReference>
<sequence>MKITSEYTLEDLRELVAHKQCEDFEPYAYVRFSNEAITLKACLESLVPFFSKGIICYHEPLPGIKADSSLEIAQEFVARNPGFRLVKYPFGVVYHGLEGFFDYLYKGISKYWLLHAYSQYALLHLEELARENDDLSKAWIFKVDCDHVFSQKLLEYTKLYCQLKYKELGTNYAFFYKMNVRKDVRKEGIGAYNKFILADIANGYDHVVVKLDQTAPFQMFVRPHRGGSEEENRKKTQVYELQRFAKTAKSLGEKTFLNSIHFDFEKLYFYQKLEEEKVKDRFVNGVPYEEIDWQKMVKQIPEAKIDPEFFTYENVKKIFMSFNYPQSKAEGELYGRDAIDFATFFHDPKYRPENIIQEHNKVWHAREQITDPEALKALEREHRVLCKLTEEGYLPEIGYFS</sequence>
<proteinExistence type="predicted"/>
<reference evidence="1 2" key="1">
    <citation type="submission" date="2017-08" db="EMBL/GenBank/DDBJ databases">
        <title>Reclassification of Bisgaard taxon 37 and 44.</title>
        <authorList>
            <person name="Christensen H."/>
        </authorList>
    </citation>
    <scope>NUCLEOTIDE SEQUENCE [LARGE SCALE GENOMIC DNA]</scope>
    <source>
        <strain evidence="1 2">EEAB3T1</strain>
    </source>
</reference>
<evidence type="ECO:0000313" key="2">
    <source>
        <dbReference type="Proteomes" id="UP000265964"/>
    </source>
</evidence>
<dbReference type="Pfam" id="PF06306">
    <property type="entry name" value="CgtA"/>
    <property type="match status" value="1"/>
</dbReference>
<gene>
    <name evidence="1" type="ORF">CKF59_00995</name>
</gene>
<keyword evidence="2" id="KW-1185">Reference proteome</keyword>
<name>A0A3A1YJR1_9GAMM</name>
<dbReference type="InterPro" id="IPR010446">
    <property type="entry name" value="GalNAc_Trfase_b"/>
</dbReference>
<dbReference type="AlphaFoldDB" id="A0A3A1YJR1"/>
<evidence type="ECO:0000313" key="1">
    <source>
        <dbReference type="EMBL" id="RIY38422.1"/>
    </source>
</evidence>
<dbReference type="OrthoDB" id="5668432at2"/>
<protein>
    <submittedName>
        <fullName evidence="1">Uncharacterized protein</fullName>
    </submittedName>
</protein>
<comment type="caution">
    <text evidence="1">The sequence shown here is derived from an EMBL/GenBank/DDBJ whole genome shotgun (WGS) entry which is preliminary data.</text>
</comment>
<dbReference type="RefSeq" id="WP_119534119.1">
    <property type="nucleotide sequence ID" value="NZ_NRJF01000025.1"/>
</dbReference>
<accession>A0A3A1YJR1</accession>
<organism evidence="1 2">
    <name type="scientific">Psittacicella gerlachiana</name>
    <dbReference type="NCBI Taxonomy" id="2028574"/>
    <lineage>
        <taxon>Bacteria</taxon>
        <taxon>Pseudomonadati</taxon>
        <taxon>Pseudomonadota</taxon>
        <taxon>Gammaproteobacteria</taxon>
        <taxon>Pasteurellales</taxon>
        <taxon>Psittacicellaceae</taxon>
        <taxon>Psittacicella</taxon>
    </lineage>
</organism>